<dbReference type="STRING" id="318479.A0A0N4UJ83"/>
<dbReference type="Proteomes" id="UP000274756">
    <property type="component" value="Unassembled WGS sequence"/>
</dbReference>
<dbReference type="WBParaSite" id="DME_0000770301-mRNA-1">
    <property type="protein sequence ID" value="DME_0000770301-mRNA-1"/>
    <property type="gene ID" value="DME_0000770301"/>
</dbReference>
<evidence type="ECO:0000256" key="7">
    <source>
        <dbReference type="ARBA" id="ARBA00023098"/>
    </source>
</evidence>
<dbReference type="GO" id="GO:0046513">
    <property type="term" value="P:ceramide biosynthetic process"/>
    <property type="evidence" value="ECO:0007669"/>
    <property type="project" value="TreeGrafter"/>
</dbReference>
<evidence type="ECO:0000259" key="11">
    <source>
        <dbReference type="Pfam" id="PF14360"/>
    </source>
</evidence>
<keyword evidence="7" id="KW-0443">Lipid metabolism</keyword>
<evidence type="ECO:0000256" key="1">
    <source>
        <dbReference type="ARBA" id="ARBA00004141"/>
    </source>
</evidence>
<dbReference type="GO" id="GO:0006686">
    <property type="term" value="P:sphingomyelin biosynthetic process"/>
    <property type="evidence" value="ECO:0007669"/>
    <property type="project" value="TreeGrafter"/>
</dbReference>
<dbReference type="GO" id="GO:0033188">
    <property type="term" value="F:sphingomyelin synthase activity"/>
    <property type="evidence" value="ECO:0007669"/>
    <property type="project" value="TreeGrafter"/>
</dbReference>
<reference evidence="15" key="1">
    <citation type="submission" date="2017-02" db="UniProtKB">
        <authorList>
            <consortium name="WormBaseParasite"/>
        </authorList>
    </citation>
    <scope>IDENTIFICATION</scope>
</reference>
<dbReference type="GO" id="GO:0047493">
    <property type="term" value="F:ceramide cholinephosphotransferase activity"/>
    <property type="evidence" value="ECO:0007669"/>
    <property type="project" value="TreeGrafter"/>
</dbReference>
<organism evidence="13 15">
    <name type="scientific">Dracunculus medinensis</name>
    <name type="common">Guinea worm</name>
    <dbReference type="NCBI Taxonomy" id="318479"/>
    <lineage>
        <taxon>Eukaryota</taxon>
        <taxon>Metazoa</taxon>
        <taxon>Ecdysozoa</taxon>
        <taxon>Nematoda</taxon>
        <taxon>Chromadorea</taxon>
        <taxon>Rhabditida</taxon>
        <taxon>Spirurina</taxon>
        <taxon>Dracunculoidea</taxon>
        <taxon>Dracunculidae</taxon>
        <taxon>Dracunculus</taxon>
    </lineage>
</organism>
<evidence type="ECO:0000256" key="9">
    <source>
        <dbReference type="SAM" id="MobiDB-lite"/>
    </source>
</evidence>
<dbReference type="PANTHER" id="PTHR21290:SF23">
    <property type="entry name" value="PHOSPHATIDYLCHOLINE:CERAMIDE CHOLINEPHOSPHOTRANSFERASE 2"/>
    <property type="match status" value="1"/>
</dbReference>
<keyword evidence="5" id="KW-0746">Sphingolipid metabolism</keyword>
<dbReference type="PANTHER" id="PTHR21290">
    <property type="entry name" value="SPHINGOMYELIN SYNTHETASE"/>
    <property type="match status" value="1"/>
</dbReference>
<feature type="transmembrane region" description="Helical" evidence="10">
    <location>
        <begin position="221"/>
        <end position="244"/>
    </location>
</feature>
<feature type="domain" description="Sphingomyelin synthase-like" evidence="11">
    <location>
        <begin position="192"/>
        <end position="263"/>
    </location>
</feature>
<sequence>MVGVHHHRGESESNIPLRRPSPDCFAATNDLNQINMMPNGLVRKEILKTMVAFFCMLLSAFLNFFILTVIHDIVPREPLPDIIFMVIPQQKWAWVVGDVFSTINAIIGFICVFLHKKRLIILRRVLLLGAIMYGLRAIIMSVTFLPPSFHDRDEICQPQVNRTVISAMDFATRFLTYVVTLGLTSGQEKILCGDLMFSGHTIVLTIMYFTQLYYTPKRLAFLRYIAAPITFLGIAALVVSGGHYTMDVLIAYWLTSHIFWSYHQLFDSPKTDRSKTPMSRLWWFWFCYWFESDVPEGPIVNEWNWPFTMPSFMLKAINYINIRLR</sequence>
<name>A0A0N4UJ83_DRAME</name>
<dbReference type="Proteomes" id="UP000038040">
    <property type="component" value="Unplaced"/>
</dbReference>
<evidence type="ECO:0000313" key="14">
    <source>
        <dbReference type="Proteomes" id="UP000274756"/>
    </source>
</evidence>
<evidence type="ECO:0000256" key="3">
    <source>
        <dbReference type="ARBA" id="ARBA00022679"/>
    </source>
</evidence>
<keyword evidence="8 10" id="KW-0472">Membrane</keyword>
<evidence type="ECO:0000313" key="12">
    <source>
        <dbReference type="EMBL" id="VDN60164.1"/>
    </source>
</evidence>
<evidence type="ECO:0000256" key="2">
    <source>
        <dbReference type="ARBA" id="ARBA00005441"/>
    </source>
</evidence>
<dbReference type="InterPro" id="IPR025749">
    <property type="entry name" value="Sphingomyelin_synth-like_dom"/>
</dbReference>
<keyword evidence="4 10" id="KW-0812">Transmembrane</keyword>
<feature type="region of interest" description="Disordered" evidence="9">
    <location>
        <begin position="1"/>
        <end position="21"/>
    </location>
</feature>
<evidence type="ECO:0000256" key="6">
    <source>
        <dbReference type="ARBA" id="ARBA00022989"/>
    </source>
</evidence>
<evidence type="ECO:0000313" key="13">
    <source>
        <dbReference type="Proteomes" id="UP000038040"/>
    </source>
</evidence>
<dbReference type="GO" id="GO:0005789">
    <property type="term" value="C:endoplasmic reticulum membrane"/>
    <property type="evidence" value="ECO:0007669"/>
    <property type="project" value="TreeGrafter"/>
</dbReference>
<dbReference type="GO" id="GO:0005886">
    <property type="term" value="C:plasma membrane"/>
    <property type="evidence" value="ECO:0007669"/>
    <property type="project" value="TreeGrafter"/>
</dbReference>
<keyword evidence="14" id="KW-1185">Reference proteome</keyword>
<proteinExistence type="inferred from homology"/>
<feature type="transmembrane region" description="Helical" evidence="10">
    <location>
        <begin position="46"/>
        <end position="71"/>
    </location>
</feature>
<evidence type="ECO:0000256" key="5">
    <source>
        <dbReference type="ARBA" id="ARBA00022919"/>
    </source>
</evidence>
<evidence type="ECO:0000256" key="10">
    <source>
        <dbReference type="SAM" id="Phobius"/>
    </source>
</evidence>
<dbReference type="EMBL" id="UYYG01001203">
    <property type="protein sequence ID" value="VDN60164.1"/>
    <property type="molecule type" value="Genomic_DNA"/>
</dbReference>
<protein>
    <submittedName>
        <fullName evidence="15">PAP2_C domain-containing protein</fullName>
    </submittedName>
</protein>
<dbReference type="GO" id="GO:0000139">
    <property type="term" value="C:Golgi membrane"/>
    <property type="evidence" value="ECO:0007669"/>
    <property type="project" value="TreeGrafter"/>
</dbReference>
<dbReference type="InterPro" id="IPR045221">
    <property type="entry name" value="Sphingomyelin_synth-like"/>
</dbReference>
<reference evidence="12 14" key="2">
    <citation type="submission" date="2018-11" db="EMBL/GenBank/DDBJ databases">
        <authorList>
            <consortium name="Pathogen Informatics"/>
        </authorList>
    </citation>
    <scope>NUCLEOTIDE SEQUENCE [LARGE SCALE GENOMIC DNA]</scope>
</reference>
<accession>A0A0N4UJ83</accession>
<evidence type="ECO:0000313" key="15">
    <source>
        <dbReference type="WBParaSite" id="DME_0000770301-mRNA-1"/>
    </source>
</evidence>
<comment type="similarity">
    <text evidence="2">Belongs to the sphingomyelin synthase family.</text>
</comment>
<keyword evidence="6 10" id="KW-1133">Transmembrane helix</keyword>
<evidence type="ECO:0000256" key="4">
    <source>
        <dbReference type="ARBA" id="ARBA00022692"/>
    </source>
</evidence>
<gene>
    <name evidence="12" type="ORF">DME_LOCUS10137</name>
</gene>
<dbReference type="AlphaFoldDB" id="A0A0N4UJ83"/>
<dbReference type="Pfam" id="PF14360">
    <property type="entry name" value="PAP2_C"/>
    <property type="match status" value="1"/>
</dbReference>
<feature type="transmembrane region" description="Helical" evidence="10">
    <location>
        <begin position="195"/>
        <end position="214"/>
    </location>
</feature>
<comment type="subcellular location">
    <subcellularLocation>
        <location evidence="1">Membrane</location>
        <topology evidence="1">Multi-pass membrane protein</topology>
    </subcellularLocation>
</comment>
<dbReference type="OrthoDB" id="422827at2759"/>
<keyword evidence="3" id="KW-0808">Transferase</keyword>
<feature type="transmembrane region" description="Helical" evidence="10">
    <location>
        <begin position="91"/>
        <end position="113"/>
    </location>
</feature>
<evidence type="ECO:0000256" key="8">
    <source>
        <dbReference type="ARBA" id="ARBA00023136"/>
    </source>
</evidence>
<feature type="transmembrane region" description="Helical" evidence="10">
    <location>
        <begin position="125"/>
        <end position="145"/>
    </location>
</feature>